<protein>
    <submittedName>
        <fullName evidence="2">GNAT family N-acetyltransferase</fullName>
        <ecNumber evidence="2">2.3.-.-</ecNumber>
    </submittedName>
</protein>
<reference evidence="3" key="1">
    <citation type="journal article" date="2019" name="Int. J. Syst. Evol. Microbiol.">
        <title>The Global Catalogue of Microorganisms (GCM) 10K type strain sequencing project: providing services to taxonomists for standard genome sequencing and annotation.</title>
        <authorList>
            <consortium name="The Broad Institute Genomics Platform"/>
            <consortium name="The Broad Institute Genome Sequencing Center for Infectious Disease"/>
            <person name="Wu L."/>
            <person name="Ma J."/>
        </authorList>
    </citation>
    <scope>NUCLEOTIDE SEQUENCE [LARGE SCALE GENOMIC DNA]</scope>
    <source>
        <strain evidence="3">JCM 11496</strain>
    </source>
</reference>
<keyword evidence="3" id="KW-1185">Reference proteome</keyword>
<dbReference type="PANTHER" id="PTHR43792">
    <property type="entry name" value="GNAT FAMILY, PUTATIVE (AFU_ORTHOLOGUE AFUA_3G00765)-RELATED-RELATED"/>
    <property type="match status" value="1"/>
</dbReference>
<dbReference type="SUPFAM" id="SSF55729">
    <property type="entry name" value="Acyl-CoA N-acyltransferases (Nat)"/>
    <property type="match status" value="1"/>
</dbReference>
<evidence type="ECO:0000313" key="2">
    <source>
        <dbReference type="EMBL" id="MFD1846455.1"/>
    </source>
</evidence>
<dbReference type="InterPro" id="IPR051531">
    <property type="entry name" value="N-acetyltransferase"/>
</dbReference>
<dbReference type="Pfam" id="PF13302">
    <property type="entry name" value="Acetyltransf_3"/>
    <property type="match status" value="1"/>
</dbReference>
<dbReference type="InterPro" id="IPR016181">
    <property type="entry name" value="Acyl_CoA_acyltransferase"/>
</dbReference>
<dbReference type="Proteomes" id="UP001597307">
    <property type="component" value="Unassembled WGS sequence"/>
</dbReference>
<keyword evidence="2" id="KW-0012">Acyltransferase</keyword>
<gene>
    <name evidence="2" type="ORF">ACFSFX_07575</name>
</gene>
<dbReference type="PANTHER" id="PTHR43792:SF16">
    <property type="entry name" value="N-ACETYLTRANSFERASE DOMAIN-CONTAINING PROTEIN"/>
    <property type="match status" value="1"/>
</dbReference>
<proteinExistence type="predicted"/>
<dbReference type="Gene3D" id="3.40.630.30">
    <property type="match status" value="1"/>
</dbReference>
<sequence length="174" mass="18930">MWPAPQQVETERFLLEPLSVDHAPEMVTVLADPSLYEFIGGEPPTPEGLVRRYVAQSVGQSNDGSEWWLNWVIRHKSSGVLVGFVQATVGGETGKLGADIAWVVAPKAQGNGVATEATRAMIQWLRERGVGSFGAFVHPQHQASMAVAKNQGLAPTSTIEDGEIRWELKIGDDR</sequence>
<comment type="caution">
    <text evidence="2">The sequence shown here is derived from an EMBL/GenBank/DDBJ whole genome shotgun (WGS) entry which is preliminary data.</text>
</comment>
<dbReference type="EMBL" id="JBHUGA010000013">
    <property type="protein sequence ID" value="MFD1846455.1"/>
    <property type="molecule type" value="Genomic_DNA"/>
</dbReference>
<dbReference type="InterPro" id="IPR000182">
    <property type="entry name" value="GNAT_dom"/>
</dbReference>
<keyword evidence="2" id="KW-0808">Transferase</keyword>
<dbReference type="RefSeq" id="WP_343878205.1">
    <property type="nucleotide sequence ID" value="NZ_BAAAIJ010000012.1"/>
</dbReference>
<dbReference type="CDD" id="cd04301">
    <property type="entry name" value="NAT_SF"/>
    <property type="match status" value="1"/>
</dbReference>
<accession>A0ABW4Q6X3</accession>
<evidence type="ECO:0000313" key="3">
    <source>
        <dbReference type="Proteomes" id="UP001597307"/>
    </source>
</evidence>
<dbReference type="EC" id="2.3.-.-" evidence="2"/>
<evidence type="ECO:0000259" key="1">
    <source>
        <dbReference type="PROSITE" id="PS51186"/>
    </source>
</evidence>
<feature type="domain" description="N-acetyltransferase" evidence="1">
    <location>
        <begin position="13"/>
        <end position="171"/>
    </location>
</feature>
<dbReference type="PROSITE" id="PS51186">
    <property type="entry name" value="GNAT"/>
    <property type="match status" value="1"/>
</dbReference>
<name>A0ABW4Q6X3_9MICC</name>
<organism evidence="2 3">
    <name type="scientific">Arthrobacter flavus</name>
    <dbReference type="NCBI Taxonomy" id="95172"/>
    <lineage>
        <taxon>Bacteria</taxon>
        <taxon>Bacillati</taxon>
        <taxon>Actinomycetota</taxon>
        <taxon>Actinomycetes</taxon>
        <taxon>Micrococcales</taxon>
        <taxon>Micrococcaceae</taxon>
        <taxon>Arthrobacter</taxon>
    </lineage>
</organism>
<dbReference type="GO" id="GO:0016746">
    <property type="term" value="F:acyltransferase activity"/>
    <property type="evidence" value="ECO:0007669"/>
    <property type="project" value="UniProtKB-KW"/>
</dbReference>